<feature type="domain" description="Transposase IS116/IS110/IS902 C-terminal" evidence="3">
    <location>
        <begin position="107"/>
        <end position="154"/>
    </location>
</feature>
<sequence length="259" mass="29083">MATAPITVRGVLTCPSTSLAAFAAQTVTGGRQQRHRDRPAETRRLAERGSATAQEHRRRRRKDARRPPSFPSPDVDARHRCQHCSSHPARGRRRFGVHFRGPSGRLRGIAPVTHRSGSSIRGEHPARSGNRKLERALFLSAFAALHDPTSRAYYDRKHAEGKKHNVALICLARRRCDILYAMLKNKTFYRVRDSVSRRTSGCAADPPRCGAYLPDLLDRVWNGRIEPGKVFDLTLPLAQVAEAYAAMDKRRATKVLLRP</sequence>
<keyword evidence="5" id="KW-1185">Reference proteome</keyword>
<dbReference type="Pfam" id="PF02371">
    <property type="entry name" value="Transposase_20"/>
    <property type="match status" value="1"/>
</dbReference>
<proteinExistence type="predicted"/>
<accession>A0ABQ0YJV8</accession>
<dbReference type="EMBL" id="BLAH01000076">
    <property type="protein sequence ID" value="GES36812.1"/>
    <property type="molecule type" value="Genomic_DNA"/>
</dbReference>
<name>A0ABQ0YJV8_9NOCA</name>
<feature type="signal peptide" evidence="2">
    <location>
        <begin position="1"/>
        <end position="20"/>
    </location>
</feature>
<protein>
    <submittedName>
        <fullName evidence="4">Mobile element protein</fullName>
    </submittedName>
</protein>
<organism evidence="4 5">
    <name type="scientific">Rhodococcus aetherivorans</name>
    <dbReference type="NCBI Taxonomy" id="191292"/>
    <lineage>
        <taxon>Bacteria</taxon>
        <taxon>Bacillati</taxon>
        <taxon>Actinomycetota</taxon>
        <taxon>Actinomycetes</taxon>
        <taxon>Mycobacteriales</taxon>
        <taxon>Nocardiaceae</taxon>
        <taxon>Rhodococcus</taxon>
    </lineage>
</organism>
<reference evidence="4 5" key="1">
    <citation type="journal article" date="2018" name="Biodegradation">
        <title>1,4-Dioxane degradation characteristics of Rhodococcus aetherivorans JCM 14343.</title>
        <authorList>
            <person name="Inoue D."/>
            <person name="Tsunoda T."/>
            <person name="Yamamoto N."/>
            <person name="Ike M."/>
            <person name="Sei K."/>
        </authorList>
    </citation>
    <scope>NUCLEOTIDE SEQUENCE [LARGE SCALE GENOMIC DNA]</scope>
    <source>
        <strain evidence="4 5">JCM 14343</strain>
    </source>
</reference>
<evidence type="ECO:0000313" key="5">
    <source>
        <dbReference type="Proteomes" id="UP000325466"/>
    </source>
</evidence>
<gene>
    <name evidence="4" type="ORF">RAJCM14343_2065</name>
</gene>
<dbReference type="PANTHER" id="PTHR33055">
    <property type="entry name" value="TRANSPOSASE FOR INSERTION SEQUENCE ELEMENT IS1111A"/>
    <property type="match status" value="1"/>
</dbReference>
<evidence type="ECO:0000259" key="3">
    <source>
        <dbReference type="Pfam" id="PF02371"/>
    </source>
</evidence>
<dbReference type="Proteomes" id="UP000325466">
    <property type="component" value="Unassembled WGS sequence"/>
</dbReference>
<feature type="region of interest" description="Disordered" evidence="1">
    <location>
        <begin position="25"/>
        <end position="128"/>
    </location>
</feature>
<keyword evidence="2" id="KW-0732">Signal</keyword>
<feature type="chain" id="PRO_5047517460" evidence="2">
    <location>
        <begin position="21"/>
        <end position="259"/>
    </location>
</feature>
<comment type="caution">
    <text evidence="4">The sequence shown here is derived from an EMBL/GenBank/DDBJ whole genome shotgun (WGS) entry which is preliminary data.</text>
</comment>
<evidence type="ECO:0000256" key="2">
    <source>
        <dbReference type="SAM" id="SignalP"/>
    </source>
</evidence>
<dbReference type="InterPro" id="IPR047650">
    <property type="entry name" value="Transpos_IS110"/>
</dbReference>
<dbReference type="PANTHER" id="PTHR33055:SF3">
    <property type="entry name" value="PUTATIVE TRANSPOSASE FOR IS117-RELATED"/>
    <property type="match status" value="1"/>
</dbReference>
<dbReference type="InterPro" id="IPR003346">
    <property type="entry name" value="Transposase_20"/>
</dbReference>
<evidence type="ECO:0000313" key="4">
    <source>
        <dbReference type="EMBL" id="GES36812.1"/>
    </source>
</evidence>
<feature type="compositionally biased region" description="Basic and acidic residues" evidence="1">
    <location>
        <begin position="38"/>
        <end position="47"/>
    </location>
</feature>
<evidence type="ECO:0000256" key="1">
    <source>
        <dbReference type="SAM" id="MobiDB-lite"/>
    </source>
</evidence>